<dbReference type="Gene3D" id="3.40.50.300">
    <property type="entry name" value="P-loop containing nucleotide triphosphate hydrolases"/>
    <property type="match status" value="2"/>
</dbReference>
<evidence type="ECO:0000256" key="10">
    <source>
        <dbReference type="ARBA" id="ARBA00023128"/>
    </source>
</evidence>
<evidence type="ECO:0000256" key="4">
    <source>
        <dbReference type="ARBA" id="ARBA00012552"/>
    </source>
</evidence>
<dbReference type="InterPro" id="IPR001650">
    <property type="entry name" value="Helicase_C-like"/>
</dbReference>
<dbReference type="PANTHER" id="PTHR12131:SF1">
    <property type="entry name" value="ATP-DEPENDENT RNA HELICASE SUPV3L1, MITOCHONDRIAL-RELATED"/>
    <property type="match status" value="1"/>
</dbReference>
<dbReference type="SMART" id="SM00490">
    <property type="entry name" value="HELICc"/>
    <property type="match status" value="1"/>
</dbReference>
<evidence type="ECO:0000256" key="11">
    <source>
        <dbReference type="ARBA" id="ARBA00047984"/>
    </source>
</evidence>
<evidence type="ECO:0000259" key="13">
    <source>
        <dbReference type="PROSITE" id="PS51194"/>
    </source>
</evidence>
<evidence type="ECO:0000313" key="14">
    <source>
        <dbReference type="EMBL" id="KAK7202568.1"/>
    </source>
</evidence>
<evidence type="ECO:0000256" key="8">
    <source>
        <dbReference type="ARBA" id="ARBA00022840"/>
    </source>
</evidence>
<comment type="subcellular location">
    <subcellularLocation>
        <location evidence="3">Mitochondrion</location>
    </subcellularLocation>
</comment>
<dbReference type="InterPro" id="IPR027417">
    <property type="entry name" value="P-loop_NTPase"/>
</dbReference>
<proteinExistence type="predicted"/>
<dbReference type="Pfam" id="PF22527">
    <property type="entry name" value="DEXQc_Suv3"/>
    <property type="match status" value="1"/>
</dbReference>
<organism evidence="14 15">
    <name type="scientific">Myxozyma melibiosi</name>
    <dbReference type="NCBI Taxonomy" id="54550"/>
    <lineage>
        <taxon>Eukaryota</taxon>
        <taxon>Fungi</taxon>
        <taxon>Dikarya</taxon>
        <taxon>Ascomycota</taxon>
        <taxon>Saccharomycotina</taxon>
        <taxon>Lipomycetes</taxon>
        <taxon>Lipomycetales</taxon>
        <taxon>Lipomycetaceae</taxon>
        <taxon>Myxozyma</taxon>
    </lineage>
</organism>
<dbReference type="InterPro" id="IPR055206">
    <property type="entry name" value="DEXQc_SUV3"/>
</dbReference>
<dbReference type="InterPro" id="IPR050699">
    <property type="entry name" value="RNA-DNA_Helicase"/>
</dbReference>
<dbReference type="Pfam" id="PF18147">
    <property type="entry name" value="Suv3_C_1"/>
    <property type="match status" value="1"/>
</dbReference>
<dbReference type="InterPro" id="IPR041082">
    <property type="entry name" value="Suv3_C_1"/>
</dbReference>
<dbReference type="PROSITE" id="PS51194">
    <property type="entry name" value="HELICASE_CTER"/>
    <property type="match status" value="1"/>
</dbReference>
<dbReference type="PANTHER" id="PTHR12131">
    <property type="entry name" value="ATP-DEPENDENT RNA AND DNA HELICASE"/>
    <property type="match status" value="1"/>
</dbReference>
<comment type="cofactor">
    <cofactor evidence="1">
        <name>Mn(2+)</name>
        <dbReference type="ChEBI" id="CHEBI:29035"/>
    </cofactor>
</comment>
<dbReference type="EMBL" id="JBBJBU010000016">
    <property type="protein sequence ID" value="KAK7202568.1"/>
    <property type="molecule type" value="Genomic_DNA"/>
</dbReference>
<keyword evidence="5" id="KW-0547">Nucleotide-binding</keyword>
<evidence type="ECO:0000256" key="9">
    <source>
        <dbReference type="ARBA" id="ARBA00022946"/>
    </source>
</evidence>
<dbReference type="Pfam" id="PF00271">
    <property type="entry name" value="Helicase_C"/>
    <property type="match status" value="1"/>
</dbReference>
<comment type="caution">
    <text evidence="14">The sequence shown here is derived from an EMBL/GenBank/DDBJ whole genome shotgun (WGS) entry which is preliminary data.</text>
</comment>
<dbReference type="Gene3D" id="1.20.272.40">
    <property type="match status" value="1"/>
</dbReference>
<gene>
    <name evidence="14" type="ORF">BZA70DRAFT_242634</name>
</gene>
<keyword evidence="7" id="KW-0347">Helicase</keyword>
<comment type="cofactor">
    <cofactor evidence="2">
        <name>Mg(2+)</name>
        <dbReference type="ChEBI" id="CHEBI:18420"/>
    </cofactor>
</comment>
<feature type="domain" description="Helicase C-terminal" evidence="13">
    <location>
        <begin position="180"/>
        <end position="339"/>
    </location>
</feature>
<dbReference type="EC" id="3.6.4.13" evidence="4"/>
<keyword evidence="6 14" id="KW-0378">Hydrolase</keyword>
<sequence>MQQAGVLANLEEKYPGARSMKRKWILHVGPTNSGKTYQALKRLQEAESGIYAGPLRLLAREIYDRMTANGIACDLVTGEDVIRTEDAEGRAARKTSSTVEMVNLDRKFDVAVIDEIQMIADPFRGWAWTNALLGVRAKELHLCGEERTVELLKTLARSLGEEVVVNRYKRLSPLEVEQKSLQGKLQKIRRGDALIAFSRRVIFLMRRRIEQATGLKCAVIYGGLPPETRARQAQLFNDPKSGVDVLVASDAVGMGLNLSVKRIVFESLTKFDGLEDKLLDHNLLKQIAGRAGRFRTATEGTNVKDDAERLGLVTTLEQDDFKYMQKAMQSQPALIRSAGVLPQTATVKEVARTFPASTPFSEILAQFYHEAVSMDRYTLCSLHPQQDVAQMIESVSGLTMNERVTLLTVPVSIRMRNAAKVMAFFANAIANGTPISLVDMPYFELDTIVYADVTKTKTLPELELMNMLTTVYLWLSYVFSILLSTRLRLLTCAL</sequence>
<keyword evidence="12" id="KW-0472">Membrane</keyword>
<dbReference type="Proteomes" id="UP001498771">
    <property type="component" value="Unassembled WGS sequence"/>
</dbReference>
<dbReference type="GeneID" id="90036083"/>
<keyword evidence="12" id="KW-1133">Transmembrane helix</keyword>
<reference evidence="14 15" key="1">
    <citation type="submission" date="2024-03" db="EMBL/GenBank/DDBJ databases">
        <title>Genome-scale model development and genomic sequencing of the oleaginous clade Lipomyces.</title>
        <authorList>
            <consortium name="Lawrence Berkeley National Laboratory"/>
            <person name="Czajka J.J."/>
            <person name="Han Y."/>
            <person name="Kim J."/>
            <person name="Mondo S.J."/>
            <person name="Hofstad B.A."/>
            <person name="Robles A."/>
            <person name="Haridas S."/>
            <person name="Riley R."/>
            <person name="LaButti K."/>
            <person name="Pangilinan J."/>
            <person name="Andreopoulos W."/>
            <person name="Lipzen A."/>
            <person name="Yan J."/>
            <person name="Wang M."/>
            <person name="Ng V."/>
            <person name="Grigoriev I.V."/>
            <person name="Spatafora J.W."/>
            <person name="Magnuson J.K."/>
            <person name="Baker S.E."/>
            <person name="Pomraning K.R."/>
        </authorList>
    </citation>
    <scope>NUCLEOTIDE SEQUENCE [LARGE SCALE GENOMIC DNA]</scope>
    <source>
        <strain evidence="14 15">Phaff 52-87</strain>
    </source>
</reference>
<evidence type="ECO:0000256" key="2">
    <source>
        <dbReference type="ARBA" id="ARBA00001946"/>
    </source>
</evidence>
<dbReference type="GO" id="GO:0016787">
    <property type="term" value="F:hydrolase activity"/>
    <property type="evidence" value="ECO:0007669"/>
    <property type="project" value="UniProtKB-KW"/>
</dbReference>
<comment type="catalytic activity">
    <reaction evidence="11">
        <text>ATP + H2O = ADP + phosphate + H(+)</text>
        <dbReference type="Rhea" id="RHEA:13065"/>
        <dbReference type="ChEBI" id="CHEBI:15377"/>
        <dbReference type="ChEBI" id="CHEBI:15378"/>
        <dbReference type="ChEBI" id="CHEBI:30616"/>
        <dbReference type="ChEBI" id="CHEBI:43474"/>
        <dbReference type="ChEBI" id="CHEBI:456216"/>
        <dbReference type="EC" id="3.6.4.13"/>
    </reaction>
</comment>
<dbReference type="Gene3D" id="1.20.58.1080">
    <property type="match status" value="1"/>
</dbReference>
<evidence type="ECO:0000256" key="5">
    <source>
        <dbReference type="ARBA" id="ARBA00022741"/>
    </source>
</evidence>
<evidence type="ECO:0000256" key="1">
    <source>
        <dbReference type="ARBA" id="ARBA00001936"/>
    </source>
</evidence>
<feature type="transmembrane region" description="Helical" evidence="12">
    <location>
        <begin position="464"/>
        <end position="483"/>
    </location>
</feature>
<protein>
    <recommendedName>
        <fullName evidence="4">RNA helicase</fullName>
        <ecNumber evidence="4">3.6.4.13</ecNumber>
    </recommendedName>
</protein>
<accession>A0ABR1EY89</accession>
<keyword evidence="12" id="KW-0812">Transmembrane</keyword>
<keyword evidence="15" id="KW-1185">Reference proteome</keyword>
<name>A0ABR1EY89_9ASCO</name>
<dbReference type="InterPro" id="IPR044774">
    <property type="entry name" value="Suv3_DEXQc"/>
</dbReference>
<dbReference type="CDD" id="cd17913">
    <property type="entry name" value="DEXQc_Suv3"/>
    <property type="match status" value="1"/>
</dbReference>
<dbReference type="CDD" id="cd18805">
    <property type="entry name" value="SF2_C_suv3"/>
    <property type="match status" value="1"/>
</dbReference>
<keyword evidence="8" id="KW-0067">ATP-binding</keyword>
<evidence type="ECO:0000256" key="6">
    <source>
        <dbReference type="ARBA" id="ARBA00022801"/>
    </source>
</evidence>
<keyword evidence="10" id="KW-0496">Mitochondrion</keyword>
<dbReference type="RefSeq" id="XP_064765601.1">
    <property type="nucleotide sequence ID" value="XM_064910571.1"/>
</dbReference>
<evidence type="ECO:0000256" key="3">
    <source>
        <dbReference type="ARBA" id="ARBA00004173"/>
    </source>
</evidence>
<dbReference type="SUPFAM" id="SSF52540">
    <property type="entry name" value="P-loop containing nucleoside triphosphate hydrolases"/>
    <property type="match status" value="1"/>
</dbReference>
<evidence type="ECO:0000256" key="7">
    <source>
        <dbReference type="ARBA" id="ARBA00022806"/>
    </source>
</evidence>
<evidence type="ECO:0000313" key="15">
    <source>
        <dbReference type="Proteomes" id="UP001498771"/>
    </source>
</evidence>
<evidence type="ECO:0000256" key="12">
    <source>
        <dbReference type="SAM" id="Phobius"/>
    </source>
</evidence>
<keyword evidence="9" id="KW-0809">Transit peptide</keyword>